<feature type="chain" id="PRO_5032927552" evidence="1">
    <location>
        <begin position="29"/>
        <end position="104"/>
    </location>
</feature>
<evidence type="ECO:0000313" key="2">
    <source>
        <dbReference type="EMBL" id="CAE7468163.1"/>
    </source>
</evidence>
<comment type="caution">
    <text evidence="2">The sequence shown here is derived from an EMBL/GenBank/DDBJ whole genome shotgun (WGS) entry which is preliminary data.</text>
</comment>
<keyword evidence="3" id="KW-1185">Reference proteome</keyword>
<organism evidence="2 3">
    <name type="scientific">Symbiodinium natans</name>
    <dbReference type="NCBI Taxonomy" id="878477"/>
    <lineage>
        <taxon>Eukaryota</taxon>
        <taxon>Sar</taxon>
        <taxon>Alveolata</taxon>
        <taxon>Dinophyceae</taxon>
        <taxon>Suessiales</taxon>
        <taxon>Symbiodiniaceae</taxon>
        <taxon>Symbiodinium</taxon>
    </lineage>
</organism>
<feature type="signal peptide" evidence="1">
    <location>
        <begin position="1"/>
        <end position="28"/>
    </location>
</feature>
<reference evidence="2" key="1">
    <citation type="submission" date="2021-02" db="EMBL/GenBank/DDBJ databases">
        <authorList>
            <person name="Dougan E. K."/>
            <person name="Rhodes N."/>
            <person name="Thang M."/>
            <person name="Chan C."/>
        </authorList>
    </citation>
    <scope>NUCLEOTIDE SEQUENCE</scope>
</reference>
<keyword evidence="1" id="KW-0732">Signal</keyword>
<dbReference type="Proteomes" id="UP000604046">
    <property type="component" value="Unassembled WGS sequence"/>
</dbReference>
<evidence type="ECO:0000256" key="1">
    <source>
        <dbReference type="SAM" id="SignalP"/>
    </source>
</evidence>
<dbReference type="AlphaFoldDB" id="A0A812S664"/>
<name>A0A812S664_9DINO</name>
<gene>
    <name evidence="2" type="primary">Lgmn</name>
    <name evidence="2" type="ORF">SNAT2548_LOCUS26196</name>
</gene>
<protein>
    <submittedName>
        <fullName evidence="2">Lgmn protein</fullName>
    </submittedName>
</protein>
<accession>A0A812S664</accession>
<dbReference type="EMBL" id="CAJNDS010002422">
    <property type="protein sequence ID" value="CAE7468163.1"/>
    <property type="molecule type" value="Genomic_DNA"/>
</dbReference>
<proteinExistence type="predicted"/>
<evidence type="ECO:0000313" key="3">
    <source>
        <dbReference type="Proteomes" id="UP000604046"/>
    </source>
</evidence>
<sequence length="104" mass="11105">MALTVLWKWPSVRVLLAACTAQLGCSLAVEGQRHVHLDSQGHLRVAPSPAPAMAASPAPAMAGGPVPAKIARKQQPLFPVSYNLDLSDLKEDEARLQYFDCGLS</sequence>